<keyword evidence="3" id="KW-0812">Transmembrane</keyword>
<evidence type="ECO:0000256" key="3">
    <source>
        <dbReference type="SAM" id="Phobius"/>
    </source>
</evidence>
<evidence type="ECO:0000313" key="5">
    <source>
        <dbReference type="EMBL" id="MCY6485705.1"/>
    </source>
</evidence>
<dbReference type="InterPro" id="IPR009003">
    <property type="entry name" value="Peptidase_S1_PA"/>
</dbReference>
<dbReference type="InterPro" id="IPR051201">
    <property type="entry name" value="Chloro_Bact_Ser_Proteases"/>
</dbReference>
<dbReference type="EMBL" id="JAPQER010000009">
    <property type="protein sequence ID" value="MCY6485705.1"/>
    <property type="molecule type" value="Genomic_DNA"/>
</dbReference>
<keyword evidence="3" id="KW-1133">Transmembrane helix</keyword>
<keyword evidence="6" id="KW-1185">Reference proteome</keyword>
<dbReference type="Proteomes" id="UP001078443">
    <property type="component" value="Unassembled WGS sequence"/>
</dbReference>
<dbReference type="SMART" id="SM00228">
    <property type="entry name" value="PDZ"/>
    <property type="match status" value="1"/>
</dbReference>
<keyword evidence="2" id="KW-0378">Hydrolase</keyword>
<feature type="transmembrane region" description="Helical" evidence="3">
    <location>
        <begin position="35"/>
        <end position="58"/>
    </location>
</feature>
<dbReference type="InterPro" id="IPR001940">
    <property type="entry name" value="Peptidase_S1C"/>
</dbReference>
<dbReference type="Gene3D" id="2.30.42.10">
    <property type="match status" value="1"/>
</dbReference>
<dbReference type="InterPro" id="IPR036034">
    <property type="entry name" value="PDZ_sf"/>
</dbReference>
<evidence type="ECO:0000259" key="4">
    <source>
        <dbReference type="PROSITE" id="PS50106"/>
    </source>
</evidence>
<dbReference type="Pfam" id="PF13180">
    <property type="entry name" value="PDZ_2"/>
    <property type="match status" value="1"/>
</dbReference>
<evidence type="ECO:0000256" key="1">
    <source>
        <dbReference type="ARBA" id="ARBA00022670"/>
    </source>
</evidence>
<dbReference type="InterPro" id="IPR001478">
    <property type="entry name" value="PDZ"/>
</dbReference>
<evidence type="ECO:0000256" key="2">
    <source>
        <dbReference type="ARBA" id="ARBA00022801"/>
    </source>
</evidence>
<dbReference type="PANTHER" id="PTHR43343">
    <property type="entry name" value="PEPTIDASE S12"/>
    <property type="match status" value="1"/>
</dbReference>
<gene>
    <name evidence="5" type="ORF">OW763_15355</name>
</gene>
<name>A0ABT4D6A1_9CLOT</name>
<protein>
    <submittedName>
        <fullName evidence="5">Trypsin-like peptidase domain-containing protein</fullName>
    </submittedName>
</protein>
<dbReference type="SUPFAM" id="SSF50156">
    <property type="entry name" value="PDZ domain-like"/>
    <property type="match status" value="1"/>
</dbReference>
<accession>A0ABT4D6A1</accession>
<dbReference type="PRINTS" id="PR00834">
    <property type="entry name" value="PROTEASES2C"/>
</dbReference>
<reference evidence="5" key="1">
    <citation type="submission" date="2022-12" db="EMBL/GenBank/DDBJ databases">
        <authorList>
            <person name="Wang J."/>
        </authorList>
    </citation>
    <scope>NUCLEOTIDE SEQUENCE</scope>
    <source>
        <strain evidence="5">HY-45-18</strain>
    </source>
</reference>
<dbReference type="Gene3D" id="2.40.10.120">
    <property type="match status" value="1"/>
</dbReference>
<dbReference type="Pfam" id="PF13365">
    <property type="entry name" value="Trypsin_2"/>
    <property type="match status" value="1"/>
</dbReference>
<keyword evidence="1" id="KW-0645">Protease</keyword>
<keyword evidence="3" id="KW-0472">Membrane</keyword>
<sequence length="392" mass="42615">MYGNNEDIQDAMWESVKDKEHGEINFRKQKNKIKIFFRIFIFILVAVIAGTVSSLYIVNKKYYEICKMKDDFLNSQIPNKNSIVEIYDDSISTAADVVGPSIVGITNKTQKELDFTSESSASGIIFDSGGYIVTNYHVIKGANEIIVKLSNNGKSLKAKLVGSDIQSDLAIIKIDAKNLPVAKFGNSNKVKVGETAIAIGNSLGKESTIIITTGRISAINRKIQYDNSTYKVIQTDAAINSSNSGGALCNIEGEIIGINNLKIGELQGRNTEGIGFAIPANEVSTIVDQIMKFGRVKRLDLGIYGKDAVSAKGADVKGIYVQDVIQGSGAAAAGIKPTDIIIGLDNKNISKFNELSQIIEEHKVGDTIKCKIWRKGTIIEIDIVLLEGKENE</sequence>
<dbReference type="PANTHER" id="PTHR43343:SF3">
    <property type="entry name" value="PROTEASE DO-LIKE 8, CHLOROPLASTIC"/>
    <property type="match status" value="1"/>
</dbReference>
<feature type="domain" description="PDZ" evidence="4">
    <location>
        <begin position="290"/>
        <end position="350"/>
    </location>
</feature>
<comment type="caution">
    <text evidence="5">The sequence shown here is derived from an EMBL/GenBank/DDBJ whole genome shotgun (WGS) entry which is preliminary data.</text>
</comment>
<evidence type="ECO:0000313" key="6">
    <source>
        <dbReference type="Proteomes" id="UP001078443"/>
    </source>
</evidence>
<proteinExistence type="predicted"/>
<dbReference type="PROSITE" id="PS50106">
    <property type="entry name" value="PDZ"/>
    <property type="match status" value="1"/>
</dbReference>
<dbReference type="SUPFAM" id="SSF50494">
    <property type="entry name" value="Trypsin-like serine proteases"/>
    <property type="match status" value="1"/>
</dbReference>
<dbReference type="RefSeq" id="WP_268042269.1">
    <property type="nucleotide sequence ID" value="NZ_JAPQER010000009.1"/>
</dbReference>
<organism evidence="5 6">
    <name type="scientific">Clostridium aestuarii</name>
    <dbReference type="NCBI Taxonomy" id="338193"/>
    <lineage>
        <taxon>Bacteria</taxon>
        <taxon>Bacillati</taxon>
        <taxon>Bacillota</taxon>
        <taxon>Clostridia</taxon>
        <taxon>Eubacteriales</taxon>
        <taxon>Clostridiaceae</taxon>
        <taxon>Clostridium</taxon>
    </lineage>
</organism>